<dbReference type="EMBL" id="FSQW01000001">
    <property type="protein sequence ID" value="SIN59947.1"/>
    <property type="molecule type" value="Genomic_DNA"/>
</dbReference>
<feature type="compositionally biased region" description="Basic and acidic residues" evidence="5">
    <location>
        <begin position="27"/>
        <end position="58"/>
    </location>
</feature>
<dbReference type="InterPro" id="IPR032710">
    <property type="entry name" value="NTF2-like_dom_sf"/>
</dbReference>
<dbReference type="SUPFAM" id="SSF54427">
    <property type="entry name" value="NTF2-like"/>
    <property type="match status" value="1"/>
</dbReference>
<evidence type="ECO:0000313" key="7">
    <source>
        <dbReference type="EMBL" id="SIN59947.1"/>
    </source>
</evidence>
<dbReference type="Gene3D" id="3.10.450.240">
    <property type="match status" value="1"/>
</dbReference>
<dbReference type="NCBIfam" id="NF033779">
    <property type="entry name" value="Tim44_TimA_adap"/>
    <property type="match status" value="1"/>
</dbReference>
<evidence type="ECO:0000256" key="5">
    <source>
        <dbReference type="SAM" id="MobiDB-lite"/>
    </source>
</evidence>
<evidence type="ECO:0000256" key="3">
    <source>
        <dbReference type="ARBA" id="ARBA00022946"/>
    </source>
</evidence>
<reference evidence="8" key="1">
    <citation type="submission" date="2016-11" db="EMBL/GenBank/DDBJ databases">
        <authorList>
            <person name="Varghese N."/>
            <person name="Submissions S."/>
        </authorList>
    </citation>
    <scope>NUCLEOTIDE SEQUENCE [LARGE SCALE GENOMIC DNA]</scope>
    <source>
        <strain evidence="8">DSM 22363</strain>
    </source>
</reference>
<evidence type="ECO:0000313" key="8">
    <source>
        <dbReference type="Proteomes" id="UP000185192"/>
    </source>
</evidence>
<organism evidence="7 8">
    <name type="scientific">Parasphingorhabdus marina DSM 22363</name>
    <dbReference type="NCBI Taxonomy" id="1123272"/>
    <lineage>
        <taxon>Bacteria</taxon>
        <taxon>Pseudomonadati</taxon>
        <taxon>Pseudomonadota</taxon>
        <taxon>Alphaproteobacteria</taxon>
        <taxon>Sphingomonadales</taxon>
        <taxon>Sphingomonadaceae</taxon>
        <taxon>Parasphingorhabdus</taxon>
    </lineage>
</organism>
<dbReference type="Pfam" id="PF04280">
    <property type="entry name" value="Tim44"/>
    <property type="match status" value="1"/>
</dbReference>
<keyword evidence="8" id="KW-1185">Reference proteome</keyword>
<dbReference type="GO" id="GO:0051087">
    <property type="term" value="F:protein-folding chaperone binding"/>
    <property type="evidence" value="ECO:0007669"/>
    <property type="project" value="TreeGrafter"/>
</dbReference>
<feature type="region of interest" description="Disordered" evidence="5">
    <location>
        <begin position="26"/>
        <end position="71"/>
    </location>
</feature>
<dbReference type="InterPro" id="IPR039544">
    <property type="entry name" value="Tim44-like"/>
</dbReference>
<dbReference type="OrthoDB" id="9798618at2"/>
<accession>A0A1N6CN69</accession>
<protein>
    <submittedName>
        <fullName evidence="7">Predicted lipid-binding transport protein, Tim44 family</fullName>
    </submittedName>
</protein>
<keyword evidence="3" id="KW-0809">Transit peptide</keyword>
<dbReference type="InterPro" id="IPR016985">
    <property type="entry name" value="UCP031890_Tim44-rel"/>
</dbReference>
<dbReference type="Proteomes" id="UP000185192">
    <property type="component" value="Unassembled WGS sequence"/>
</dbReference>
<evidence type="ECO:0000256" key="4">
    <source>
        <dbReference type="ARBA" id="ARBA00023136"/>
    </source>
</evidence>
<dbReference type="PANTHER" id="PTHR10721">
    <property type="entry name" value="MITOCHONDRIAL IMPORT INNER MEMBRANE TRANSLOCASE SUBUNIT TIM44"/>
    <property type="match status" value="1"/>
</dbReference>
<evidence type="ECO:0000256" key="1">
    <source>
        <dbReference type="ARBA" id="ARBA00004370"/>
    </source>
</evidence>
<gene>
    <name evidence="7" type="ORF">SAMN02745824_0485</name>
</gene>
<comment type="subcellular location">
    <subcellularLocation>
        <location evidence="1">Membrane</location>
    </subcellularLocation>
</comment>
<dbReference type="PIRSF" id="PIRSF031890">
    <property type="entry name" value="UCP031890_transporter_Tim44"/>
    <property type="match status" value="1"/>
</dbReference>
<name>A0A1N6CN69_9SPHN</name>
<dbReference type="GO" id="GO:0030150">
    <property type="term" value="P:protein import into mitochondrial matrix"/>
    <property type="evidence" value="ECO:0007669"/>
    <property type="project" value="TreeGrafter"/>
</dbReference>
<dbReference type="GO" id="GO:0016020">
    <property type="term" value="C:membrane"/>
    <property type="evidence" value="ECO:0007669"/>
    <property type="project" value="UniProtKB-SubCell"/>
</dbReference>
<comment type="similarity">
    <text evidence="2">Belongs to the Tim44 family.</text>
</comment>
<dbReference type="InterPro" id="IPR007379">
    <property type="entry name" value="Tim44-like_dom"/>
</dbReference>
<keyword evidence="4" id="KW-0472">Membrane</keyword>
<dbReference type="AlphaFoldDB" id="A0A1N6CN69"/>
<sequence length="228" mass="25155">MTIEIVLLAMVAAFLGLRLYSVLGKRTGHEQEHTPRNIENSLDKRPQDSIGTDRRETPVPDIGPAPNTPVPAPTMIYDAAAESGMRAILSADRNFDAGRFMEGARAAYGMILEAFWKGDREELKELCDEDVFESFEAAIDAREANGEVLDNRLVRIEDARIVDASYDRPVARITVRFDADIAAVVKDKDGKLIGGSLSDAVDTHDVWTFMRDLSSASPAWVLDETDEA</sequence>
<proteinExistence type="inferred from homology"/>
<dbReference type="STRING" id="1123272.SAMN02745824_0485"/>
<evidence type="ECO:0000256" key="2">
    <source>
        <dbReference type="ARBA" id="ARBA00009597"/>
    </source>
</evidence>
<dbReference type="PANTHER" id="PTHR10721:SF1">
    <property type="entry name" value="MITOCHONDRIAL IMPORT INNER MEMBRANE TRANSLOCASE SUBUNIT TIM44"/>
    <property type="match status" value="1"/>
</dbReference>
<evidence type="ECO:0000259" key="6">
    <source>
        <dbReference type="SMART" id="SM00978"/>
    </source>
</evidence>
<feature type="compositionally biased region" description="Pro residues" evidence="5">
    <location>
        <begin position="61"/>
        <end position="71"/>
    </location>
</feature>
<feature type="domain" description="Tim44-like" evidence="6">
    <location>
        <begin position="81"/>
        <end position="227"/>
    </location>
</feature>
<dbReference type="SMART" id="SM00978">
    <property type="entry name" value="Tim44"/>
    <property type="match status" value="1"/>
</dbReference>